<evidence type="ECO:0000313" key="1">
    <source>
        <dbReference type="EMBL" id="PTD02088.1"/>
    </source>
</evidence>
<evidence type="ECO:0000313" key="2">
    <source>
        <dbReference type="Proteomes" id="UP000241587"/>
    </source>
</evidence>
<reference evidence="1 2" key="1">
    <citation type="submission" date="2018-02" db="EMBL/GenBank/DDBJ databases">
        <title>Fusarium culmorum secondary metabolites in fungal-bacterial-plant interactions.</title>
        <authorList>
            <person name="Schmidt R."/>
        </authorList>
    </citation>
    <scope>NUCLEOTIDE SEQUENCE [LARGE SCALE GENOMIC DNA]</scope>
    <source>
        <strain evidence="1 2">PV</strain>
    </source>
</reference>
<protein>
    <submittedName>
        <fullName evidence="1">Uncharacterized protein</fullName>
    </submittedName>
</protein>
<dbReference type="EMBL" id="PVEM01000023">
    <property type="protein sequence ID" value="PTD02088.1"/>
    <property type="molecule type" value="Genomic_DNA"/>
</dbReference>
<dbReference type="InterPro" id="IPR037221">
    <property type="entry name" value="H-type_lectin_dom_sf"/>
</dbReference>
<dbReference type="Gene3D" id="2.60.40.2080">
    <property type="match status" value="1"/>
</dbReference>
<keyword evidence="2" id="KW-1185">Reference proteome</keyword>
<accession>A0A2T4GET3</accession>
<proteinExistence type="predicted"/>
<gene>
    <name evidence="1" type="ORF">FCULG_00012234</name>
</gene>
<comment type="caution">
    <text evidence="1">The sequence shown here is derived from an EMBL/GenBank/DDBJ whole genome shotgun (WGS) entry which is preliminary data.</text>
</comment>
<dbReference type="AlphaFoldDB" id="A0A2T4GET3"/>
<name>A0A2T4GET3_FUSCU</name>
<dbReference type="Proteomes" id="UP000241587">
    <property type="component" value="Unassembled WGS sequence"/>
</dbReference>
<organism evidence="1 2">
    <name type="scientific">Fusarium culmorum</name>
    <dbReference type="NCBI Taxonomy" id="5516"/>
    <lineage>
        <taxon>Eukaryota</taxon>
        <taxon>Fungi</taxon>
        <taxon>Dikarya</taxon>
        <taxon>Ascomycota</taxon>
        <taxon>Pezizomycotina</taxon>
        <taxon>Sordariomycetes</taxon>
        <taxon>Hypocreomycetidae</taxon>
        <taxon>Hypocreales</taxon>
        <taxon>Nectriaceae</taxon>
        <taxon>Fusarium</taxon>
    </lineage>
</organism>
<sequence length="109" mass="12049">MWAGREFDNARVAYLAYPDGSDAIKGGVSYFVPKEDWRDTEWPGGAFKKEPNVFTAINYIDIGLSQSTLDILVTHQSATSTKLRHCGWSSDGTVLVMIGMCWIGISSQL</sequence>